<proteinExistence type="predicted"/>
<dbReference type="InterPro" id="IPR002560">
    <property type="entry name" value="Transposase_DDE"/>
</dbReference>
<dbReference type="Pfam" id="PF01610">
    <property type="entry name" value="DDE_Tnp_ISL3"/>
    <property type="match status" value="1"/>
</dbReference>
<organism evidence="2">
    <name type="scientific">Candidatus Kentrum sp. LFY</name>
    <dbReference type="NCBI Taxonomy" id="2126342"/>
    <lineage>
        <taxon>Bacteria</taxon>
        <taxon>Pseudomonadati</taxon>
        <taxon>Pseudomonadota</taxon>
        <taxon>Gammaproteobacteria</taxon>
        <taxon>Candidatus Kentrum</taxon>
    </lineage>
</organism>
<name>A0A450W932_9GAMM</name>
<dbReference type="AlphaFoldDB" id="A0A450W932"/>
<feature type="domain" description="Transposase IS204/IS1001/IS1096/IS1165 DDE" evidence="1">
    <location>
        <begin position="1"/>
        <end position="62"/>
    </location>
</feature>
<accession>A0A450W932</accession>
<protein>
    <submittedName>
        <fullName evidence="2">Transposase</fullName>
    </submittedName>
</protein>
<gene>
    <name evidence="2" type="ORF">BECKLFY1418C_GA0070996_100389</name>
</gene>
<evidence type="ECO:0000313" key="2">
    <source>
        <dbReference type="EMBL" id="VFK13564.1"/>
    </source>
</evidence>
<reference evidence="2" key="1">
    <citation type="submission" date="2019-02" db="EMBL/GenBank/DDBJ databases">
        <authorList>
            <person name="Gruber-Vodicka R. H."/>
            <person name="Seah K. B. B."/>
        </authorList>
    </citation>
    <scope>NUCLEOTIDE SEQUENCE</scope>
    <source>
        <strain evidence="2">BECK_BY7</strain>
    </source>
</reference>
<dbReference type="EMBL" id="CAADFN010000003">
    <property type="protein sequence ID" value="VFK13564.1"/>
    <property type="molecule type" value="Genomic_DNA"/>
</dbReference>
<evidence type="ECO:0000259" key="1">
    <source>
        <dbReference type="Pfam" id="PF01610"/>
    </source>
</evidence>
<sequence>MAYMSKAIDEVRAKETQGLEPVLTRSRWLLLKRPENLTEKQGIKLAELLKNNSRTVKSYLLKVEGFNNKAKLTTKKAHS</sequence>